<evidence type="ECO:0000313" key="10">
    <source>
        <dbReference type="Proteomes" id="UP000292958"/>
    </source>
</evidence>
<evidence type="ECO:0000256" key="1">
    <source>
        <dbReference type="ARBA" id="ARBA00004442"/>
    </source>
</evidence>
<sequence>MDDEHIYSLADLVDLAESHNPETRAAWQNAKMRGADLGIARSALYPTITAVALASTTRTGVLLGDDFHRQTVGLFQPTLNLTYLVFDFGGRSGDIAEAKAELFAADFSFNNVHRRIIYQITATYYRLLNALGQEEAAKATLANAQAVQQEAESRLRDGLATLPDVLEARAATAQADYDLQAEIGAVEIAQGDLSTTLGLPPNSQYHVQDVNDLTIPEALTESVDQAIDRAFEQRPDLMQQVASLRAADASLTTSRSTYLPTLAFSGIGGLQRGYGRQDLLPDTYARGETWNVQLALQWDLFDGARREHRIAEAKAKQARAKADIDLLRDQVSDEVWAAYSNARTALRQRQAASALLQSADRSYTAAVRSYDLGLRNLLDVVSAQRALAQARTADVTARTQVLTQMSNLAFRTGDLLRAKTSKGGP</sequence>
<dbReference type="EMBL" id="SHKW01000003">
    <property type="protein sequence ID" value="RZU35195.1"/>
    <property type="molecule type" value="Genomic_DNA"/>
</dbReference>
<evidence type="ECO:0000256" key="7">
    <source>
        <dbReference type="ARBA" id="ARBA00023237"/>
    </source>
</evidence>
<comment type="similarity">
    <text evidence="2">Belongs to the outer membrane factor (OMF) (TC 1.B.17) family.</text>
</comment>
<proteinExistence type="inferred from homology"/>
<dbReference type="PIRSF" id="PIRSF001892">
    <property type="entry name" value="CyaE"/>
    <property type="match status" value="1"/>
</dbReference>
<comment type="subcellular location">
    <subcellularLocation>
        <location evidence="1">Cell outer membrane</location>
    </subcellularLocation>
</comment>
<keyword evidence="8" id="KW-0175">Coiled coil</keyword>
<dbReference type="PANTHER" id="PTHR30026:SF20">
    <property type="entry name" value="OUTER MEMBRANE PROTEIN TOLC"/>
    <property type="match status" value="1"/>
</dbReference>
<gene>
    <name evidence="9" type="ORF">BDD14_5954</name>
</gene>
<evidence type="ECO:0000256" key="2">
    <source>
        <dbReference type="ARBA" id="ARBA00007613"/>
    </source>
</evidence>
<evidence type="ECO:0000256" key="8">
    <source>
        <dbReference type="SAM" id="Coils"/>
    </source>
</evidence>
<protein>
    <submittedName>
        <fullName evidence="9">Outer membrane protein TolC</fullName>
    </submittedName>
</protein>
<accession>A0A4Q7YFU3</accession>
<dbReference type="Proteomes" id="UP000292958">
    <property type="component" value="Unassembled WGS sequence"/>
</dbReference>
<dbReference type="GO" id="GO:1990281">
    <property type="term" value="C:efflux pump complex"/>
    <property type="evidence" value="ECO:0007669"/>
    <property type="project" value="TreeGrafter"/>
</dbReference>
<dbReference type="InterPro" id="IPR028351">
    <property type="entry name" value="CyaE"/>
</dbReference>
<keyword evidence="5" id="KW-0812">Transmembrane</keyword>
<evidence type="ECO:0000256" key="3">
    <source>
        <dbReference type="ARBA" id="ARBA00022448"/>
    </source>
</evidence>
<feature type="coiled-coil region" evidence="8">
    <location>
        <begin position="301"/>
        <end position="330"/>
    </location>
</feature>
<dbReference type="InterPro" id="IPR051906">
    <property type="entry name" value="TolC-like"/>
</dbReference>
<dbReference type="Gene3D" id="1.20.1600.10">
    <property type="entry name" value="Outer membrane efflux proteins (OEP)"/>
    <property type="match status" value="1"/>
</dbReference>
<comment type="caution">
    <text evidence="9">The sequence shown here is derived from an EMBL/GenBank/DDBJ whole genome shotgun (WGS) entry which is preliminary data.</text>
</comment>
<keyword evidence="10" id="KW-1185">Reference proteome</keyword>
<dbReference type="OrthoDB" id="5296315at2"/>
<evidence type="ECO:0000256" key="4">
    <source>
        <dbReference type="ARBA" id="ARBA00022452"/>
    </source>
</evidence>
<reference evidence="9 10" key="1">
    <citation type="submission" date="2019-02" db="EMBL/GenBank/DDBJ databases">
        <title>Genomic Encyclopedia of Archaeal and Bacterial Type Strains, Phase II (KMG-II): from individual species to whole genera.</title>
        <authorList>
            <person name="Goeker M."/>
        </authorList>
    </citation>
    <scope>NUCLEOTIDE SEQUENCE [LARGE SCALE GENOMIC DNA]</scope>
    <source>
        <strain evidence="9 10">DSM 18101</strain>
    </source>
</reference>
<dbReference type="Pfam" id="PF02321">
    <property type="entry name" value="OEP"/>
    <property type="match status" value="2"/>
</dbReference>
<organism evidence="9 10">
    <name type="scientific">Edaphobacter modestus</name>
    <dbReference type="NCBI Taxonomy" id="388466"/>
    <lineage>
        <taxon>Bacteria</taxon>
        <taxon>Pseudomonadati</taxon>
        <taxon>Acidobacteriota</taxon>
        <taxon>Terriglobia</taxon>
        <taxon>Terriglobales</taxon>
        <taxon>Acidobacteriaceae</taxon>
        <taxon>Edaphobacter</taxon>
    </lineage>
</organism>
<dbReference type="GO" id="GO:0015562">
    <property type="term" value="F:efflux transmembrane transporter activity"/>
    <property type="evidence" value="ECO:0007669"/>
    <property type="project" value="InterPro"/>
</dbReference>
<keyword evidence="7" id="KW-0998">Cell outer membrane</keyword>
<name>A0A4Q7YFU3_9BACT</name>
<dbReference type="InterPro" id="IPR003423">
    <property type="entry name" value="OMP_efflux"/>
</dbReference>
<keyword evidence="4" id="KW-1134">Transmembrane beta strand</keyword>
<dbReference type="GO" id="GO:0009279">
    <property type="term" value="C:cell outer membrane"/>
    <property type="evidence" value="ECO:0007669"/>
    <property type="project" value="UniProtKB-SubCell"/>
</dbReference>
<dbReference type="PANTHER" id="PTHR30026">
    <property type="entry name" value="OUTER MEMBRANE PROTEIN TOLC"/>
    <property type="match status" value="1"/>
</dbReference>
<dbReference type="AlphaFoldDB" id="A0A4Q7YFU3"/>
<keyword evidence="3" id="KW-0813">Transport</keyword>
<dbReference type="SUPFAM" id="SSF56954">
    <property type="entry name" value="Outer membrane efflux proteins (OEP)"/>
    <property type="match status" value="1"/>
</dbReference>
<keyword evidence="6" id="KW-0472">Membrane</keyword>
<dbReference type="RefSeq" id="WP_130424422.1">
    <property type="nucleotide sequence ID" value="NZ_SHKW01000003.1"/>
</dbReference>
<dbReference type="GO" id="GO:0015288">
    <property type="term" value="F:porin activity"/>
    <property type="evidence" value="ECO:0007669"/>
    <property type="project" value="TreeGrafter"/>
</dbReference>
<evidence type="ECO:0000256" key="5">
    <source>
        <dbReference type="ARBA" id="ARBA00022692"/>
    </source>
</evidence>
<evidence type="ECO:0000256" key="6">
    <source>
        <dbReference type="ARBA" id="ARBA00023136"/>
    </source>
</evidence>
<evidence type="ECO:0000313" key="9">
    <source>
        <dbReference type="EMBL" id="RZU35195.1"/>
    </source>
</evidence>